<reference evidence="4" key="1">
    <citation type="submission" date="2018-04" db="EMBL/GenBank/DDBJ databases">
        <authorList>
            <person name="Cornet L."/>
        </authorList>
    </citation>
    <scope>NUCLEOTIDE SEQUENCE [LARGE SCALE GENOMIC DNA]</scope>
</reference>
<dbReference type="GO" id="GO:0016020">
    <property type="term" value="C:membrane"/>
    <property type="evidence" value="ECO:0007669"/>
    <property type="project" value="InterPro"/>
</dbReference>
<dbReference type="Proteomes" id="UP000249354">
    <property type="component" value="Unassembled WGS sequence"/>
</dbReference>
<dbReference type="PANTHER" id="PTHR33219">
    <property type="entry name" value="YLMG HOMOLOG PROTEIN 2, CHLOROPLASTIC"/>
    <property type="match status" value="1"/>
</dbReference>
<proteinExistence type="inferred from homology"/>
<comment type="caution">
    <text evidence="3">The sequence shown here is derived from an EMBL/GenBank/DDBJ whole genome shotgun (WGS) entry which is preliminary data.</text>
</comment>
<dbReference type="EMBL" id="QBMC01000137">
    <property type="protein sequence ID" value="PZO12871.1"/>
    <property type="molecule type" value="Genomic_DNA"/>
</dbReference>
<feature type="transmembrane region" description="Helical" evidence="2">
    <location>
        <begin position="6"/>
        <end position="28"/>
    </location>
</feature>
<sequence>MSNATIAIWIIGPLLSLYTLLFIFRIILTWYPQVELNKMPFKLVYWPTEPLLIPVRKVIPPIGGVDISPVIWAGVVSLLRELLAGQQGLLRMLN</sequence>
<comment type="similarity">
    <text evidence="1">Belongs to the YggT family.</text>
</comment>
<keyword evidence="2" id="KW-1133">Transmembrane helix</keyword>
<evidence type="ECO:0000313" key="4">
    <source>
        <dbReference type="Proteomes" id="UP000249354"/>
    </source>
</evidence>
<dbReference type="PANTHER" id="PTHR33219:SF14">
    <property type="entry name" value="PROTEIN COFACTOR ASSEMBLY OF COMPLEX C SUBUNIT B CCB3, CHLOROPLASTIC-RELATED"/>
    <property type="match status" value="1"/>
</dbReference>
<keyword evidence="2" id="KW-0472">Membrane</keyword>
<evidence type="ECO:0000313" key="3">
    <source>
        <dbReference type="EMBL" id="PZO12871.1"/>
    </source>
</evidence>
<evidence type="ECO:0000256" key="2">
    <source>
        <dbReference type="SAM" id="Phobius"/>
    </source>
</evidence>
<dbReference type="AlphaFoldDB" id="A0A2W4VL05"/>
<name>A0A2W4VL05_9CYAN</name>
<accession>A0A2W4VL05</accession>
<dbReference type="InterPro" id="IPR003425">
    <property type="entry name" value="CCB3/YggT"/>
</dbReference>
<evidence type="ECO:0008006" key="5">
    <source>
        <dbReference type="Google" id="ProtNLM"/>
    </source>
</evidence>
<organism evidence="3 4">
    <name type="scientific">Leptolyngbya foveolarum</name>
    <dbReference type="NCBI Taxonomy" id="47253"/>
    <lineage>
        <taxon>Bacteria</taxon>
        <taxon>Bacillati</taxon>
        <taxon>Cyanobacteriota</taxon>
        <taxon>Cyanophyceae</taxon>
        <taxon>Leptolyngbyales</taxon>
        <taxon>Leptolyngbyaceae</taxon>
        <taxon>Leptolyngbya group</taxon>
        <taxon>Leptolyngbya</taxon>
    </lineage>
</organism>
<evidence type="ECO:0000256" key="1">
    <source>
        <dbReference type="ARBA" id="ARBA00010894"/>
    </source>
</evidence>
<reference evidence="3 4" key="2">
    <citation type="submission" date="2018-06" db="EMBL/GenBank/DDBJ databases">
        <title>Metagenomic assembly of (sub)arctic Cyanobacteria and their associated microbiome from non-axenic cultures.</title>
        <authorList>
            <person name="Baurain D."/>
        </authorList>
    </citation>
    <scope>NUCLEOTIDE SEQUENCE [LARGE SCALE GENOMIC DNA]</scope>
    <source>
        <strain evidence="3">ULC129bin1</strain>
    </source>
</reference>
<dbReference type="Pfam" id="PF02325">
    <property type="entry name" value="CCB3_YggT"/>
    <property type="match status" value="1"/>
</dbReference>
<protein>
    <recommendedName>
        <fullName evidence="5">YggT family protein</fullName>
    </recommendedName>
</protein>
<keyword evidence="2" id="KW-0812">Transmembrane</keyword>
<gene>
    <name evidence="3" type="ORF">DCF25_16905</name>
</gene>